<accession>A0A1Y6ER87</accession>
<protein>
    <submittedName>
        <fullName evidence="1">Uncharacterized protein</fullName>
    </submittedName>
</protein>
<gene>
    <name evidence="1" type="ORF">SAMN06295984_1202</name>
</gene>
<name>A0A1Y6ER87_9SPHN</name>
<organism evidence="1 2">
    <name type="scientific">Sphingopyxis terrae subsp. ummariensis</name>
    <dbReference type="NCBI Taxonomy" id="429001"/>
    <lineage>
        <taxon>Bacteria</taxon>
        <taxon>Pseudomonadati</taxon>
        <taxon>Pseudomonadota</taxon>
        <taxon>Alphaproteobacteria</taxon>
        <taxon>Sphingomonadales</taxon>
        <taxon>Sphingomonadaceae</taxon>
        <taxon>Sphingopyxis</taxon>
    </lineage>
</organism>
<dbReference type="EMBL" id="FXWL01000001">
    <property type="protein sequence ID" value="SMQ65194.1"/>
    <property type="molecule type" value="Genomic_DNA"/>
</dbReference>
<evidence type="ECO:0000313" key="1">
    <source>
        <dbReference type="EMBL" id="SMQ65194.1"/>
    </source>
</evidence>
<evidence type="ECO:0000313" key="2">
    <source>
        <dbReference type="Proteomes" id="UP000194469"/>
    </source>
</evidence>
<proteinExistence type="predicted"/>
<dbReference type="GeneID" id="303003489"/>
<dbReference type="AlphaFoldDB" id="A0A1Y6ER87"/>
<sequence>MTDLSPDDWVAVLKHGDSPTLIVEGRDDFVAFRDFEIENVDWGLTITPVSGKSNLISIFERRNEFSHRKVAFLLDKDEWIFTGIPDFCKDDCVLFTDGYSIENDLIRDGRIYSLLKGNEKDEYQAKIASIGQYLSRSIMATISGCADLPLSLHPRQIIDDNNNIQPDLLYHFKDHLPPQDWIDMLASDPEKNFRGKTLISIYTEILSKKDRKSKYSKSNLMEISAARRGANLTKLEKDVLAFFEKHESV</sequence>
<dbReference type="Proteomes" id="UP000194469">
    <property type="component" value="Unassembled WGS sequence"/>
</dbReference>
<reference evidence="2" key="1">
    <citation type="submission" date="2017-04" db="EMBL/GenBank/DDBJ databases">
        <authorList>
            <person name="Varghese N."/>
            <person name="Submissions S."/>
        </authorList>
    </citation>
    <scope>NUCLEOTIDE SEQUENCE [LARGE SCALE GENOMIC DNA]</scope>
    <source>
        <strain evidence="2">UI2</strain>
    </source>
</reference>
<dbReference type="RefSeq" id="WP_133058480.1">
    <property type="nucleotide sequence ID" value="NZ_FXWL01000001.1"/>
</dbReference>
<keyword evidence="2" id="KW-1185">Reference proteome</keyword>